<feature type="signal peptide" evidence="6">
    <location>
        <begin position="1"/>
        <end position="21"/>
    </location>
</feature>
<evidence type="ECO:0000256" key="6">
    <source>
        <dbReference type="SAM" id="SignalP"/>
    </source>
</evidence>
<dbReference type="EMBL" id="FQVY01000001">
    <property type="protein sequence ID" value="SHF60084.1"/>
    <property type="molecule type" value="Genomic_DNA"/>
</dbReference>
<comment type="caution">
    <text evidence="8">The sequence shown here is derived from an EMBL/GenBank/DDBJ whole genome shotgun (WGS) entry which is preliminary data.</text>
</comment>
<dbReference type="InterPro" id="IPR003760">
    <property type="entry name" value="PnrA-like"/>
</dbReference>
<evidence type="ECO:0000256" key="1">
    <source>
        <dbReference type="ARBA" id="ARBA00004236"/>
    </source>
</evidence>
<keyword evidence="3 6" id="KW-0732">Signal</keyword>
<dbReference type="AlphaFoldDB" id="A0AAQ1RUK4"/>
<proteinExistence type="predicted"/>
<sequence length="358" mass="39336">MKKKKMLSILLVAVLGLSAFATGCGKGDAGEEKKPLKAAYLCDRLGDKAFNDIAWEGFQKASRDFGLEIKVVEYGTDKSKFDPSVIDAAENNDIVAFSGNEFMEIVEKHYQEFPDTKFIGVDIPPDYQVEMPNVFAVYYAQNEGDYLAGVLAQKMSKTGIVGFLGGAEVIVINDFLVGFVEGSKRADPNGRIAISYVGDFVNATKAKEMGLLMIQQKADILHQVAGAAGLGMFEACQEKGALGIGVDADQRAFFLDSKPEIADVIITSMLKRNDIAMYNMLKGTVEGTLAYGTLETMGVKEGVTALVEDDYYKEMVPQEVRDYLEEIKGEIVEKKIKVSSYFGMEQSEFVKIRDSVRL</sequence>
<evidence type="ECO:0000256" key="3">
    <source>
        <dbReference type="ARBA" id="ARBA00022729"/>
    </source>
</evidence>
<dbReference type="PANTHER" id="PTHR34296:SF2">
    <property type="entry name" value="ABC TRANSPORTER GUANOSINE-BINDING PROTEIN NUPN"/>
    <property type="match status" value="1"/>
</dbReference>
<dbReference type="Pfam" id="PF02608">
    <property type="entry name" value="Bmp"/>
    <property type="match status" value="1"/>
</dbReference>
<evidence type="ECO:0000256" key="2">
    <source>
        <dbReference type="ARBA" id="ARBA00022475"/>
    </source>
</evidence>
<keyword evidence="2" id="KW-1003">Cell membrane</keyword>
<evidence type="ECO:0000256" key="4">
    <source>
        <dbReference type="ARBA" id="ARBA00023136"/>
    </source>
</evidence>
<accession>A0AAQ1RUK4</accession>
<dbReference type="RefSeq" id="WP_021659280.1">
    <property type="nucleotide sequence ID" value="NZ_FQVY01000001.1"/>
</dbReference>
<dbReference type="Gene3D" id="3.40.50.2300">
    <property type="match status" value="2"/>
</dbReference>
<protein>
    <submittedName>
        <fullName evidence="8">Nucleoside-binding protein</fullName>
    </submittedName>
</protein>
<evidence type="ECO:0000313" key="9">
    <source>
        <dbReference type="Proteomes" id="UP000184089"/>
    </source>
</evidence>
<keyword evidence="4" id="KW-0472">Membrane</keyword>
<gene>
    <name evidence="8" type="ORF">SAMN05444424_0023</name>
</gene>
<comment type="subcellular location">
    <subcellularLocation>
        <location evidence="1">Cell membrane</location>
    </subcellularLocation>
</comment>
<organism evidence="8 9">
    <name type="scientific">Bittarella massiliensis</name>
    <name type="common">ex Durand et al. 2017</name>
    <dbReference type="NCBI Taxonomy" id="1720313"/>
    <lineage>
        <taxon>Bacteria</taxon>
        <taxon>Bacillati</taxon>
        <taxon>Bacillota</taxon>
        <taxon>Clostridia</taxon>
        <taxon>Eubacteriales</taxon>
        <taxon>Oscillospiraceae</taxon>
        <taxon>Bittarella (ex Durand et al. 2017)</taxon>
    </lineage>
</organism>
<evidence type="ECO:0000256" key="5">
    <source>
        <dbReference type="ARBA" id="ARBA00023288"/>
    </source>
</evidence>
<dbReference type="GO" id="GO:0005886">
    <property type="term" value="C:plasma membrane"/>
    <property type="evidence" value="ECO:0007669"/>
    <property type="project" value="UniProtKB-SubCell"/>
</dbReference>
<evidence type="ECO:0000259" key="7">
    <source>
        <dbReference type="Pfam" id="PF02608"/>
    </source>
</evidence>
<reference evidence="9" key="1">
    <citation type="submission" date="2016-11" db="EMBL/GenBank/DDBJ databases">
        <authorList>
            <person name="Jaros S."/>
            <person name="Januszkiewicz K."/>
            <person name="Wedrychowicz H."/>
        </authorList>
    </citation>
    <scope>NUCLEOTIDE SEQUENCE [LARGE SCALE GENOMIC DNA]</scope>
    <source>
        <strain evidence="9">DSM 4029</strain>
    </source>
</reference>
<name>A0AAQ1RUK4_9FIRM</name>
<keyword evidence="5" id="KW-0449">Lipoprotein</keyword>
<dbReference type="PANTHER" id="PTHR34296">
    <property type="entry name" value="TRANSCRIPTIONAL ACTIVATOR PROTEIN MED"/>
    <property type="match status" value="1"/>
</dbReference>
<feature type="domain" description="ABC transporter substrate-binding protein PnrA-like" evidence="7">
    <location>
        <begin position="44"/>
        <end position="332"/>
    </location>
</feature>
<dbReference type="Proteomes" id="UP000184089">
    <property type="component" value="Unassembled WGS sequence"/>
</dbReference>
<dbReference type="InterPro" id="IPR050957">
    <property type="entry name" value="BMP_lipoprotein"/>
</dbReference>
<feature type="chain" id="PRO_5043002307" evidence="6">
    <location>
        <begin position="22"/>
        <end position="358"/>
    </location>
</feature>
<dbReference type="PROSITE" id="PS51257">
    <property type="entry name" value="PROKAR_LIPOPROTEIN"/>
    <property type="match status" value="1"/>
</dbReference>
<evidence type="ECO:0000313" key="8">
    <source>
        <dbReference type="EMBL" id="SHF60084.1"/>
    </source>
</evidence>